<feature type="coiled-coil region" evidence="1">
    <location>
        <begin position="6"/>
        <end position="33"/>
    </location>
</feature>
<name>A0ABQ4RXT5_9HYPH</name>
<protein>
    <submittedName>
        <fullName evidence="2">Uncharacterized protein</fullName>
    </submittedName>
</protein>
<keyword evidence="3" id="KW-1185">Reference proteome</keyword>
<gene>
    <name evidence="2" type="ORF">OCOJLMKI_1991</name>
</gene>
<evidence type="ECO:0000256" key="1">
    <source>
        <dbReference type="SAM" id="Coils"/>
    </source>
</evidence>
<dbReference type="EMBL" id="BPQP01000029">
    <property type="protein sequence ID" value="GJD94787.1"/>
    <property type="molecule type" value="Genomic_DNA"/>
</dbReference>
<sequence>MSTITTTQLAEALVDLNKRVTELEKENAELWKNNNRLVDWNEQLVKDVRALSERMDSGSGQSYTMCQSDLDKAIEAMGKDNPVESFMRRKS</sequence>
<evidence type="ECO:0000313" key="3">
    <source>
        <dbReference type="Proteomes" id="UP001055125"/>
    </source>
</evidence>
<proteinExistence type="predicted"/>
<dbReference type="Proteomes" id="UP001055125">
    <property type="component" value="Unassembled WGS sequence"/>
</dbReference>
<keyword evidence="1" id="KW-0175">Coiled coil</keyword>
<evidence type="ECO:0000313" key="2">
    <source>
        <dbReference type="EMBL" id="GJD94787.1"/>
    </source>
</evidence>
<organism evidence="2 3">
    <name type="scientific">Methylobacterium iners</name>
    <dbReference type="NCBI Taxonomy" id="418707"/>
    <lineage>
        <taxon>Bacteria</taxon>
        <taxon>Pseudomonadati</taxon>
        <taxon>Pseudomonadota</taxon>
        <taxon>Alphaproteobacteria</taxon>
        <taxon>Hyphomicrobiales</taxon>
        <taxon>Methylobacteriaceae</taxon>
        <taxon>Methylobacterium</taxon>
    </lineage>
</organism>
<reference evidence="2" key="1">
    <citation type="journal article" date="2021" name="Front. Microbiol.">
        <title>Comprehensive Comparative Genomics and Phenotyping of Methylobacterium Species.</title>
        <authorList>
            <person name="Alessa O."/>
            <person name="Ogura Y."/>
            <person name="Fujitani Y."/>
            <person name="Takami H."/>
            <person name="Hayashi T."/>
            <person name="Sahin N."/>
            <person name="Tani A."/>
        </authorList>
    </citation>
    <scope>NUCLEOTIDE SEQUENCE</scope>
    <source>
        <strain evidence="2">DSM 19015</strain>
    </source>
</reference>
<accession>A0ABQ4RXT5</accession>
<reference evidence="2" key="2">
    <citation type="submission" date="2021-08" db="EMBL/GenBank/DDBJ databases">
        <authorList>
            <person name="Tani A."/>
            <person name="Ola A."/>
            <person name="Ogura Y."/>
            <person name="Katsura K."/>
            <person name="Hayashi T."/>
        </authorList>
    </citation>
    <scope>NUCLEOTIDE SEQUENCE</scope>
    <source>
        <strain evidence="2">DSM 19015</strain>
    </source>
</reference>
<dbReference type="RefSeq" id="WP_238243950.1">
    <property type="nucleotide sequence ID" value="NZ_BPQP01000029.1"/>
</dbReference>
<comment type="caution">
    <text evidence="2">The sequence shown here is derived from an EMBL/GenBank/DDBJ whole genome shotgun (WGS) entry which is preliminary data.</text>
</comment>